<dbReference type="Pfam" id="PF00078">
    <property type="entry name" value="RVT_1"/>
    <property type="match status" value="1"/>
</dbReference>
<accession>A0A4Y2GYP6</accession>
<sequence>MFNKCLEFGVFPSTIKIGVIVLFYKEGKSQNDPMSYRPISLLPSIGKLLEKLMSQRLSFHPQDNRPTTPEAIWFQGGRIHRPGLPPLYTQKKQKAFNSRSPQNIQKLSSHLLQDRRVVIPTNEGVAQHIQTTGCPQGSCSGPALWNLVADEALKQQYPAGTSIQAFADDFLNIAAGDSERKLGAAASEALKIFKLWSDKHELQISRDKTQFLQLGNLKRGPSIFWGDRRVKSAPPEISRGAPGQ</sequence>
<evidence type="ECO:0000259" key="1">
    <source>
        <dbReference type="PROSITE" id="PS50878"/>
    </source>
</evidence>
<reference evidence="2 3" key="1">
    <citation type="journal article" date="2019" name="Sci. Rep.">
        <title>Orb-weaving spider Araneus ventricosus genome elucidates the spidroin gene catalogue.</title>
        <authorList>
            <person name="Kono N."/>
            <person name="Nakamura H."/>
            <person name="Ohtoshi R."/>
            <person name="Moran D.A.P."/>
            <person name="Shinohara A."/>
            <person name="Yoshida Y."/>
            <person name="Fujiwara M."/>
            <person name="Mori M."/>
            <person name="Tomita M."/>
            <person name="Arakawa K."/>
        </authorList>
    </citation>
    <scope>NUCLEOTIDE SEQUENCE [LARGE SCALE GENOMIC DNA]</scope>
</reference>
<proteinExistence type="predicted"/>
<evidence type="ECO:0000313" key="3">
    <source>
        <dbReference type="Proteomes" id="UP000499080"/>
    </source>
</evidence>
<protein>
    <recommendedName>
        <fullName evidence="1">Reverse transcriptase domain-containing protein</fullName>
    </recommendedName>
</protein>
<dbReference type="InterPro" id="IPR000477">
    <property type="entry name" value="RT_dom"/>
</dbReference>
<feature type="domain" description="Reverse transcriptase" evidence="1">
    <location>
        <begin position="4"/>
        <end position="229"/>
    </location>
</feature>
<evidence type="ECO:0000313" key="2">
    <source>
        <dbReference type="EMBL" id="GBM58287.1"/>
    </source>
</evidence>
<dbReference type="PROSITE" id="PS50878">
    <property type="entry name" value="RT_POL"/>
    <property type="match status" value="1"/>
</dbReference>
<comment type="caution">
    <text evidence="2">The sequence shown here is derived from an EMBL/GenBank/DDBJ whole genome shotgun (WGS) entry which is preliminary data.</text>
</comment>
<gene>
    <name evidence="2" type="ORF">AVEN_220203_1</name>
</gene>
<name>A0A4Y2GYP6_ARAVE</name>
<dbReference type="EMBL" id="BGPR01001628">
    <property type="protein sequence ID" value="GBM58287.1"/>
    <property type="molecule type" value="Genomic_DNA"/>
</dbReference>
<keyword evidence="3" id="KW-1185">Reference proteome</keyword>
<dbReference type="Proteomes" id="UP000499080">
    <property type="component" value="Unassembled WGS sequence"/>
</dbReference>
<organism evidence="2 3">
    <name type="scientific">Araneus ventricosus</name>
    <name type="common">Orbweaver spider</name>
    <name type="synonym">Epeira ventricosa</name>
    <dbReference type="NCBI Taxonomy" id="182803"/>
    <lineage>
        <taxon>Eukaryota</taxon>
        <taxon>Metazoa</taxon>
        <taxon>Ecdysozoa</taxon>
        <taxon>Arthropoda</taxon>
        <taxon>Chelicerata</taxon>
        <taxon>Arachnida</taxon>
        <taxon>Araneae</taxon>
        <taxon>Araneomorphae</taxon>
        <taxon>Entelegynae</taxon>
        <taxon>Araneoidea</taxon>
        <taxon>Araneidae</taxon>
        <taxon>Araneus</taxon>
    </lineage>
</organism>
<dbReference type="PANTHER" id="PTHR19446">
    <property type="entry name" value="REVERSE TRANSCRIPTASES"/>
    <property type="match status" value="1"/>
</dbReference>
<dbReference type="OrthoDB" id="6437248at2759"/>
<dbReference type="AlphaFoldDB" id="A0A4Y2GYP6"/>